<dbReference type="GO" id="GO:0016020">
    <property type="term" value="C:membrane"/>
    <property type="evidence" value="ECO:0007669"/>
    <property type="project" value="UniProtKB-SubCell"/>
</dbReference>
<evidence type="ECO:0000256" key="3">
    <source>
        <dbReference type="ARBA" id="ARBA00007931"/>
    </source>
</evidence>
<feature type="transmembrane region" description="Helical" evidence="11">
    <location>
        <begin position="93"/>
        <end position="115"/>
    </location>
</feature>
<dbReference type="Pfam" id="PF02163">
    <property type="entry name" value="Peptidase_M50"/>
    <property type="match status" value="1"/>
</dbReference>
<comment type="subcellular location">
    <subcellularLocation>
        <location evidence="2">Membrane</location>
        <topology evidence="2">Multi-pass membrane protein</topology>
    </subcellularLocation>
</comment>
<feature type="domain" description="Peptidase M50" evidence="12">
    <location>
        <begin position="8"/>
        <end position="343"/>
    </location>
</feature>
<protein>
    <recommendedName>
        <fullName evidence="12">Peptidase M50 domain-containing protein</fullName>
    </recommendedName>
</protein>
<dbReference type="GO" id="GO:0006508">
    <property type="term" value="P:proteolysis"/>
    <property type="evidence" value="ECO:0007669"/>
    <property type="project" value="UniProtKB-KW"/>
</dbReference>
<comment type="similarity">
    <text evidence="3">Belongs to the peptidase M50B family.</text>
</comment>
<dbReference type="InterPro" id="IPR004387">
    <property type="entry name" value="Pept_M50_Zn"/>
</dbReference>
<evidence type="ECO:0000256" key="4">
    <source>
        <dbReference type="ARBA" id="ARBA00022670"/>
    </source>
</evidence>
<comment type="cofactor">
    <cofactor evidence="1">
        <name>Zn(2+)</name>
        <dbReference type="ChEBI" id="CHEBI:29105"/>
    </cofactor>
</comment>
<dbReference type="AlphaFoldDB" id="A0A1F8BLI3"/>
<reference evidence="13 14" key="1">
    <citation type="journal article" date="2016" name="Nat. Commun.">
        <title>Thousands of microbial genomes shed light on interconnected biogeochemical processes in an aquifer system.</title>
        <authorList>
            <person name="Anantharaman K."/>
            <person name="Brown C.T."/>
            <person name="Hug L.A."/>
            <person name="Sharon I."/>
            <person name="Castelle C.J."/>
            <person name="Probst A.J."/>
            <person name="Thomas B.C."/>
            <person name="Singh A."/>
            <person name="Wilkins M.J."/>
            <person name="Karaoz U."/>
            <person name="Brodie E.L."/>
            <person name="Williams K.H."/>
            <person name="Hubbard S.S."/>
            <person name="Banfield J.F."/>
        </authorList>
    </citation>
    <scope>NUCLEOTIDE SEQUENCE [LARGE SCALE GENOMIC DNA]</scope>
</reference>
<sequence length="370" mass="40284">MLGSILIFIFVLSLLVLVHEFGHFIVARLSGVWVEEFGFGLPPRIWGKKIGETVYSVNLLPFGGFVRLHGETGSDEIKNPKAAFLEKPKKVRVAIVIAGVVMNFILALVAFSLVYSTQGIPRETENVHVLDVAPGTPAQGAGLMPEDIFKLVDNERITSVDQFINVIEENKGKRIKFEMERVENGETKDITTFLTPRESPPEGEGPLGVVISQTEIYYPPLWQRPIYGVYFGAKESYFWGKTVIVGLVNIVNQLLSGQTPEDLTGPVGVYVVTAEAAKVGVVALINFIGILSVNLAIFNIIPFPALDGGRLLFIGLEGILGRKILPRVEAVVHSVGLIILLLLIAAITARDISRLITSGGVTGFVNSILK</sequence>
<evidence type="ECO:0000313" key="14">
    <source>
        <dbReference type="Proteomes" id="UP000177082"/>
    </source>
</evidence>
<dbReference type="GO" id="GO:0004222">
    <property type="term" value="F:metalloendopeptidase activity"/>
    <property type="evidence" value="ECO:0007669"/>
    <property type="project" value="InterPro"/>
</dbReference>
<evidence type="ECO:0000256" key="11">
    <source>
        <dbReference type="SAM" id="Phobius"/>
    </source>
</evidence>
<keyword evidence="4" id="KW-0645">Protease</keyword>
<feature type="transmembrane region" description="Helical" evidence="11">
    <location>
        <begin position="279"/>
        <end position="301"/>
    </location>
</feature>
<proteinExistence type="inferred from homology"/>
<keyword evidence="9" id="KW-0482">Metalloprotease</keyword>
<evidence type="ECO:0000256" key="6">
    <source>
        <dbReference type="ARBA" id="ARBA00022801"/>
    </source>
</evidence>
<evidence type="ECO:0000256" key="8">
    <source>
        <dbReference type="ARBA" id="ARBA00022989"/>
    </source>
</evidence>
<dbReference type="EMBL" id="MGHF01000009">
    <property type="protein sequence ID" value="OGM64195.1"/>
    <property type="molecule type" value="Genomic_DNA"/>
</dbReference>
<evidence type="ECO:0000256" key="2">
    <source>
        <dbReference type="ARBA" id="ARBA00004141"/>
    </source>
</evidence>
<dbReference type="InterPro" id="IPR008915">
    <property type="entry name" value="Peptidase_M50"/>
</dbReference>
<evidence type="ECO:0000313" key="13">
    <source>
        <dbReference type="EMBL" id="OGM64195.1"/>
    </source>
</evidence>
<keyword evidence="8 11" id="KW-1133">Transmembrane helix</keyword>
<keyword evidence="6" id="KW-0378">Hydrolase</keyword>
<keyword evidence="7" id="KW-0862">Zinc</keyword>
<dbReference type="STRING" id="1802519.A2961_03555"/>
<evidence type="ECO:0000256" key="10">
    <source>
        <dbReference type="ARBA" id="ARBA00023136"/>
    </source>
</evidence>
<gene>
    <name evidence="13" type="ORF">A2961_03555</name>
</gene>
<dbReference type="InterPro" id="IPR036034">
    <property type="entry name" value="PDZ_sf"/>
</dbReference>
<dbReference type="CDD" id="cd06163">
    <property type="entry name" value="S2P-M50_PDZ_RseP-like"/>
    <property type="match status" value="1"/>
</dbReference>
<keyword evidence="10 11" id="KW-0472">Membrane</keyword>
<comment type="caution">
    <text evidence="13">The sequence shown here is derived from an EMBL/GenBank/DDBJ whole genome shotgun (WGS) entry which is preliminary data.</text>
</comment>
<dbReference type="Proteomes" id="UP000177082">
    <property type="component" value="Unassembled WGS sequence"/>
</dbReference>
<evidence type="ECO:0000256" key="9">
    <source>
        <dbReference type="ARBA" id="ARBA00023049"/>
    </source>
</evidence>
<name>A0A1F8BLI3_9BACT</name>
<keyword evidence="5 11" id="KW-0812">Transmembrane</keyword>
<dbReference type="PANTHER" id="PTHR42837">
    <property type="entry name" value="REGULATOR OF SIGMA-E PROTEASE RSEP"/>
    <property type="match status" value="1"/>
</dbReference>
<dbReference type="PANTHER" id="PTHR42837:SF2">
    <property type="entry name" value="MEMBRANE METALLOPROTEASE ARASP2, CHLOROPLASTIC-RELATED"/>
    <property type="match status" value="1"/>
</dbReference>
<evidence type="ECO:0000256" key="5">
    <source>
        <dbReference type="ARBA" id="ARBA00022692"/>
    </source>
</evidence>
<dbReference type="Gene3D" id="2.30.42.10">
    <property type="match status" value="1"/>
</dbReference>
<feature type="transmembrane region" description="Helical" evidence="11">
    <location>
        <begin position="330"/>
        <end position="349"/>
    </location>
</feature>
<evidence type="ECO:0000256" key="1">
    <source>
        <dbReference type="ARBA" id="ARBA00001947"/>
    </source>
</evidence>
<evidence type="ECO:0000259" key="12">
    <source>
        <dbReference type="Pfam" id="PF02163"/>
    </source>
</evidence>
<accession>A0A1F8BLI3</accession>
<dbReference type="SUPFAM" id="SSF50156">
    <property type="entry name" value="PDZ domain-like"/>
    <property type="match status" value="1"/>
</dbReference>
<organism evidence="13 14">
    <name type="scientific">Candidatus Woesebacteria bacterium RIFCSPLOWO2_01_FULL_39_21</name>
    <dbReference type="NCBI Taxonomy" id="1802519"/>
    <lineage>
        <taxon>Bacteria</taxon>
        <taxon>Candidatus Woeseibacteriota</taxon>
    </lineage>
</organism>
<evidence type="ECO:0000256" key="7">
    <source>
        <dbReference type="ARBA" id="ARBA00022833"/>
    </source>
</evidence>